<dbReference type="GO" id="GO:0032580">
    <property type="term" value="C:Golgi cisterna membrane"/>
    <property type="evidence" value="ECO:0007669"/>
    <property type="project" value="UniProtKB-SubCell"/>
</dbReference>
<evidence type="ECO:0000259" key="26">
    <source>
        <dbReference type="Pfam" id="PF17039"/>
    </source>
</evidence>
<comment type="catalytic activity">
    <reaction evidence="23">
        <text>an alpha-L-Fuc-(1-&gt;2)-beta-D-Gal-(1-&gt;4)-beta-D-GlcNAc derivative + GDP-beta-L-fucose = an alpha-L-Fuc-(1-&gt;2)-beta-D-Gal-(1-&gt;4)-[alpha-L-Fuc-(1-&gt;3)]-beta-D-GlcNAc derivative + GDP + H(+)</text>
        <dbReference type="Rhea" id="RHEA:77191"/>
        <dbReference type="ChEBI" id="CHEBI:15378"/>
        <dbReference type="ChEBI" id="CHEBI:57273"/>
        <dbReference type="ChEBI" id="CHEBI:58189"/>
        <dbReference type="ChEBI" id="CHEBI:133510"/>
        <dbReference type="ChEBI" id="CHEBI:195560"/>
    </reaction>
    <physiologicalReaction direction="left-to-right" evidence="23">
        <dbReference type="Rhea" id="RHEA:77192"/>
    </physiologicalReaction>
</comment>
<evidence type="ECO:0000256" key="18">
    <source>
        <dbReference type="ARBA" id="ARBA00036295"/>
    </source>
</evidence>
<dbReference type="Proteomes" id="UP000518266">
    <property type="component" value="Unassembled WGS sequence"/>
</dbReference>
<dbReference type="UniPathway" id="UPA00378"/>
<evidence type="ECO:0000256" key="19">
    <source>
        <dbReference type="ARBA" id="ARBA00036481"/>
    </source>
</evidence>
<dbReference type="EMBL" id="JAAKFY010000026">
    <property type="protein sequence ID" value="KAF3833771.1"/>
    <property type="molecule type" value="Genomic_DNA"/>
</dbReference>
<feature type="domain" description="Fucosyltransferase C-terminal" evidence="25">
    <location>
        <begin position="530"/>
        <end position="630"/>
    </location>
</feature>
<dbReference type="PANTHER" id="PTHR11929">
    <property type="entry name" value="ALPHA- 1,3 -FUCOSYLTRANSFERASE"/>
    <property type="match status" value="1"/>
</dbReference>
<comment type="similarity">
    <text evidence="3 24">Belongs to the glycosyltransferase 10 family.</text>
</comment>
<comment type="pathway">
    <text evidence="1">Protein modification; protein glycosylation.</text>
</comment>
<organism evidence="27 28">
    <name type="scientific">Dissostichus mawsoni</name>
    <name type="common">Antarctic cod</name>
    <dbReference type="NCBI Taxonomy" id="36200"/>
    <lineage>
        <taxon>Eukaryota</taxon>
        <taxon>Metazoa</taxon>
        <taxon>Chordata</taxon>
        <taxon>Craniata</taxon>
        <taxon>Vertebrata</taxon>
        <taxon>Euteleostomi</taxon>
        <taxon>Actinopterygii</taxon>
        <taxon>Neopterygii</taxon>
        <taxon>Teleostei</taxon>
        <taxon>Neoteleostei</taxon>
        <taxon>Acanthomorphata</taxon>
        <taxon>Eupercaria</taxon>
        <taxon>Perciformes</taxon>
        <taxon>Notothenioidei</taxon>
        <taxon>Nototheniidae</taxon>
        <taxon>Dissostichus</taxon>
    </lineage>
</organism>
<comment type="catalytic activity">
    <reaction evidence="16">
        <text>alpha-D-galactosyl-(1-&gt;3)-beta-D-galactosyl-(1-&gt;4)-N-acetyl-beta-D-glucosaminyl-(1-&gt;3)-beta-D-galactosyl-(1-&gt;4)-beta-D-glucosyl-(1&lt;-&gt;1')-ceramide + GDP-beta-L-fucose = a neolactoside IV(3)-alpha-Gal,III(3)-alpha-Fuc-nLc4Cer + GDP + H(+)</text>
        <dbReference type="Rhea" id="RHEA:48380"/>
        <dbReference type="ChEBI" id="CHEBI:15378"/>
        <dbReference type="ChEBI" id="CHEBI:57273"/>
        <dbReference type="ChEBI" id="CHEBI:58189"/>
        <dbReference type="ChEBI" id="CHEBI:90380"/>
        <dbReference type="ChEBI" id="CHEBI:90381"/>
    </reaction>
    <physiologicalReaction direction="left-to-right" evidence="16">
        <dbReference type="Rhea" id="RHEA:48381"/>
    </physiologicalReaction>
</comment>
<evidence type="ECO:0000259" key="25">
    <source>
        <dbReference type="Pfam" id="PF00852"/>
    </source>
</evidence>
<evidence type="ECO:0000256" key="8">
    <source>
        <dbReference type="ARBA" id="ARBA00022968"/>
    </source>
</evidence>
<evidence type="ECO:0000256" key="2">
    <source>
        <dbReference type="ARBA" id="ARBA00004934"/>
    </source>
</evidence>
<keyword evidence="11" id="KW-0443">Lipid metabolism</keyword>
<evidence type="ECO:0000256" key="1">
    <source>
        <dbReference type="ARBA" id="ARBA00004922"/>
    </source>
</evidence>
<keyword evidence="8" id="KW-0735">Signal-anchor</keyword>
<evidence type="ECO:0000256" key="6">
    <source>
        <dbReference type="ARBA" id="ARBA00022679"/>
    </source>
</evidence>
<keyword evidence="10 24" id="KW-0333">Golgi apparatus</keyword>
<name>A0A7J5XA19_DISMA</name>
<comment type="catalytic activity">
    <reaction evidence="19">
        <text>an N-acetyl-alpha-neuraminyl-(2-&gt;3)-beta-D-galactosyl-(1-&gt;4)-N-acetyl-beta-D-glucosaminyl derivative + GDP-beta-L-fucose = an alpha-Neu5Ac-(2-&gt;3)-beta-D-Gal-(1-&gt;4)-[alpha-L-Fuc-(1-&gt;3)]-beta-D-GlcNAc derivative + GDP + H(+)</text>
        <dbReference type="Rhea" id="RHEA:56076"/>
        <dbReference type="ChEBI" id="CHEBI:15378"/>
        <dbReference type="ChEBI" id="CHEBI:57273"/>
        <dbReference type="ChEBI" id="CHEBI:58189"/>
        <dbReference type="ChEBI" id="CHEBI:136545"/>
        <dbReference type="ChEBI" id="CHEBI:139509"/>
    </reaction>
    <physiologicalReaction direction="left-to-right" evidence="19">
        <dbReference type="Rhea" id="RHEA:56077"/>
    </physiologicalReaction>
</comment>
<comment type="catalytic activity">
    <reaction evidence="15">
        <text>a beta-D-galactosyl-(1-&gt;4)-N-acetyl-beta-D-glucosaminyl derivative + GDP-beta-L-fucose = a beta-D-galactosyl-(1-&gt;4)-[alpha-L-fucosyl-(1-&gt;3)]-N-acetyl-beta-D-glucosaminyl derivative + GDP + H(+)</text>
        <dbReference type="Rhea" id="RHEA:14257"/>
        <dbReference type="ChEBI" id="CHEBI:15378"/>
        <dbReference type="ChEBI" id="CHEBI:57273"/>
        <dbReference type="ChEBI" id="CHEBI:58189"/>
        <dbReference type="ChEBI" id="CHEBI:133507"/>
        <dbReference type="ChEBI" id="CHEBI:137941"/>
        <dbReference type="EC" id="2.4.1.152"/>
    </reaction>
    <physiologicalReaction direction="left-to-right" evidence="15">
        <dbReference type="Rhea" id="RHEA:14258"/>
    </physiologicalReaction>
</comment>
<comment type="subcellular location">
    <subcellularLocation>
        <location evidence="24">Golgi apparatus</location>
        <location evidence="24">Golgi stack membrane</location>
        <topology evidence="24">Single-pass type II membrane protein</topology>
    </subcellularLocation>
    <subcellularLocation>
        <location evidence="21">Golgi apparatus</location>
        <location evidence="21">trans-Golgi network membrane</location>
        <topology evidence="21">Single-pass type II membrane protein</topology>
    </subcellularLocation>
</comment>
<evidence type="ECO:0000256" key="21">
    <source>
        <dbReference type="ARBA" id="ARBA00037848"/>
    </source>
</evidence>
<evidence type="ECO:0000256" key="22">
    <source>
        <dbReference type="ARBA" id="ARBA00043828"/>
    </source>
</evidence>
<keyword evidence="14" id="KW-0325">Glycoprotein</keyword>
<dbReference type="InterPro" id="IPR001503">
    <property type="entry name" value="Glyco_trans_10"/>
</dbReference>
<dbReference type="FunFam" id="3.40.50.11660:FF:000001">
    <property type="entry name" value="alpha-(1,3)-fucosyltransferase 9"/>
    <property type="match status" value="1"/>
</dbReference>
<comment type="caution">
    <text evidence="27">The sequence shown here is derived from an EMBL/GenBank/DDBJ whole genome shotgun (WGS) entry which is preliminary data.</text>
</comment>
<evidence type="ECO:0000256" key="11">
    <source>
        <dbReference type="ARBA" id="ARBA00023098"/>
    </source>
</evidence>
<evidence type="ECO:0000256" key="15">
    <source>
        <dbReference type="ARBA" id="ARBA00029329"/>
    </source>
</evidence>
<proteinExistence type="inferred from homology"/>
<evidence type="ECO:0000256" key="16">
    <source>
        <dbReference type="ARBA" id="ARBA00036053"/>
    </source>
</evidence>
<accession>A0A7J5XA19</accession>
<evidence type="ECO:0000256" key="13">
    <source>
        <dbReference type="ARBA" id="ARBA00023157"/>
    </source>
</evidence>
<dbReference type="Gene3D" id="3.40.50.11660">
    <property type="entry name" value="Glycosyl transferase family 10, C-terminal domain"/>
    <property type="match status" value="2"/>
</dbReference>
<evidence type="ECO:0000256" key="7">
    <source>
        <dbReference type="ARBA" id="ARBA00022692"/>
    </source>
</evidence>
<evidence type="ECO:0000256" key="4">
    <source>
        <dbReference type="ARBA" id="ARBA00011738"/>
    </source>
</evidence>
<sequence>MLGPDYKKKWWLANKAALCLICSALAITLYYNARSPVSPPTPTKPIVLLWFWPLGVKFDLKGCLTHFNIDSCVLTDNRSLYSKAKGVIFYHKDISWGLQNMPKGPRPAFQKWIWYHVESPTNTAKLPGLDNLFNLTLSYRRDADITVRNELTIRKTEMTEDFVLPKKDKLVCWIVSNTNHDTGTAVREKYYHELSKHVEIQVFGAAFGGKRLSYEDYYSTIASCKCYLSFENSVHRHYITEKVNGPLVAGAVPVVLGPPRENYEQFLPSDAFIHINDFPDAKSLAQFLLGMKDEAYMRYFEWRKFFMAAPHLLSMYNEFLQPICLACDHMSRDRDFHITNSTHVMQNTDKPVLLLWFWPENKRFDLQDCKTLFQIDSCHLKDNRSLYSRAQGVLVFHNAIQDDLSNLPTSPRPRFQRWIWFNTASPNNTRRIKGTQGLFNLIMSYRRDADIHVHWILTLKKDTDEDFVLPRKERLLCLILDRGDPHTQAWKSYYEELTKHIQVDVFNSLSASFSKIQLTEITLQNRSMDLAAGTVPIVLGPPRRNYEDLAPGSSFIHVNDFPHATKLVEFLLRLDKDHEAYMRYFDWRRFYTARCHPTEENRKFSHVICQACYHVGANRVYRVVPDLYKWFFI</sequence>
<dbReference type="InterPro" id="IPR031481">
    <property type="entry name" value="Glyco_tran_10_N"/>
</dbReference>
<comment type="catalytic activity">
    <reaction evidence="17">
        <text>an alpha-Neu5Ac-(2-&gt;3)-beta-D-Gal-(1-&gt;4)-beta-D-GlcNAc-(1-&gt;3)-beta-D-Gal-(1-&gt;4)-beta-D-GlcNAc derivative + GDP-beta-L-fucose = an alpha-Neu5Ac-(2-&gt;3)-beta-D-Gal-(1-&gt;4)-beta-D-GlcNAc-(1-&gt;3)-beta-D-Gal-(1-&gt;4)-[alpha-L-Fuc-(1-&gt;3)]-beta-D-GlcNAc derivative + GDP + H(+)</text>
        <dbReference type="Rhea" id="RHEA:68044"/>
        <dbReference type="ChEBI" id="CHEBI:15378"/>
        <dbReference type="ChEBI" id="CHEBI:57273"/>
        <dbReference type="ChEBI" id="CHEBI:58189"/>
        <dbReference type="ChEBI" id="CHEBI:145343"/>
        <dbReference type="ChEBI" id="CHEBI:176900"/>
    </reaction>
    <physiologicalReaction direction="left-to-right" evidence="17">
        <dbReference type="Rhea" id="RHEA:68045"/>
    </physiologicalReaction>
</comment>
<dbReference type="GO" id="GO:0006629">
    <property type="term" value="P:lipid metabolic process"/>
    <property type="evidence" value="ECO:0007669"/>
    <property type="project" value="UniProtKB-KW"/>
</dbReference>
<evidence type="ECO:0000256" key="9">
    <source>
        <dbReference type="ARBA" id="ARBA00022989"/>
    </source>
</evidence>
<dbReference type="Pfam" id="PF17039">
    <property type="entry name" value="Glyco_tran_10_N"/>
    <property type="match status" value="2"/>
</dbReference>
<dbReference type="InterPro" id="IPR055270">
    <property type="entry name" value="Glyco_tran_10_C"/>
</dbReference>
<evidence type="ECO:0000256" key="17">
    <source>
        <dbReference type="ARBA" id="ARBA00036234"/>
    </source>
</evidence>
<dbReference type="EC" id="2.4.1.-" evidence="24"/>
<evidence type="ECO:0000256" key="24">
    <source>
        <dbReference type="RuleBase" id="RU003832"/>
    </source>
</evidence>
<keyword evidence="6 24" id="KW-0808">Transferase</keyword>
<feature type="domain" description="Fucosyltransferase N-terminal" evidence="26">
    <location>
        <begin position="44"/>
        <end position="148"/>
    </location>
</feature>
<dbReference type="GO" id="GO:0017083">
    <property type="term" value="F:4-galactosyl-N-acetylglucosaminide 3-alpha-L-fucosyltransferase activity"/>
    <property type="evidence" value="ECO:0007669"/>
    <property type="project" value="UniProtKB-EC"/>
</dbReference>
<keyword evidence="12" id="KW-0472">Membrane</keyword>
<dbReference type="PANTHER" id="PTHR11929:SF10">
    <property type="entry name" value="4-GALACTOSYL-N-ACETYLGLUCOSAMINIDE 3-ALPHA-L-FUCOSYLTRANSFERASE 9"/>
    <property type="match status" value="1"/>
</dbReference>
<gene>
    <name evidence="27" type="ORF">F7725_024975</name>
</gene>
<comment type="catalytic activity">
    <reaction evidence="20">
        <text>a neolactoside nLc4Cer + GDP-beta-L-fucose = a neolactoside III(3)-alpha-Fuc-nLc4Cer + GDP + H(+)</text>
        <dbReference type="Rhea" id="RHEA:48376"/>
        <dbReference type="ChEBI" id="CHEBI:15378"/>
        <dbReference type="ChEBI" id="CHEBI:57273"/>
        <dbReference type="ChEBI" id="CHEBI:58189"/>
        <dbReference type="ChEBI" id="CHEBI:90376"/>
        <dbReference type="ChEBI" id="CHEBI:90379"/>
    </reaction>
    <physiologicalReaction direction="left-to-right" evidence="20">
        <dbReference type="Rhea" id="RHEA:48377"/>
    </physiologicalReaction>
</comment>
<evidence type="ECO:0000256" key="14">
    <source>
        <dbReference type="ARBA" id="ARBA00023180"/>
    </source>
</evidence>
<protein>
    <recommendedName>
        <fullName evidence="24">Fucosyltransferase</fullName>
        <ecNumber evidence="24">2.4.1.-</ecNumber>
    </recommendedName>
</protein>
<evidence type="ECO:0000313" key="27">
    <source>
        <dbReference type="EMBL" id="KAF3833771.1"/>
    </source>
</evidence>
<keyword evidence="5 24" id="KW-0328">Glycosyltransferase</keyword>
<evidence type="ECO:0000256" key="10">
    <source>
        <dbReference type="ARBA" id="ARBA00023034"/>
    </source>
</evidence>
<comment type="catalytic activity">
    <reaction evidence="22">
        <text>beta-D-Gal-(1-&gt;4)-beta-D-GlcNAc-(1-&gt;3)-beta-D-Gal-(1-&gt;4)-D-Glc + GDP-beta-L-fucose = beta-D-Gal-(1-&gt;4)-[alpha-L-Fuc-(1-&gt;3)]-beta-D-GlcNAc-(1-&gt;3)-beta-D-Gal-(1-&gt;4)-D-Glc + GDP + H(+)</text>
        <dbReference type="Rhea" id="RHEA:77187"/>
        <dbReference type="ChEBI" id="CHEBI:15378"/>
        <dbReference type="ChEBI" id="CHEBI:57273"/>
        <dbReference type="ChEBI" id="CHEBI:58189"/>
        <dbReference type="ChEBI" id="CHEBI:60239"/>
        <dbReference type="ChEBI" id="CHEBI:61352"/>
    </reaction>
    <physiologicalReaction direction="left-to-right" evidence="22">
        <dbReference type="Rhea" id="RHEA:77188"/>
    </physiologicalReaction>
</comment>
<dbReference type="SUPFAM" id="SSF53756">
    <property type="entry name" value="UDP-Glycosyltransferase/glycogen phosphorylase"/>
    <property type="match status" value="2"/>
</dbReference>
<evidence type="ECO:0000256" key="3">
    <source>
        <dbReference type="ARBA" id="ARBA00008919"/>
    </source>
</evidence>
<evidence type="ECO:0000256" key="5">
    <source>
        <dbReference type="ARBA" id="ARBA00022676"/>
    </source>
</evidence>
<dbReference type="InterPro" id="IPR038577">
    <property type="entry name" value="GT10-like_C_sf"/>
</dbReference>
<feature type="domain" description="Fucosyltransferase C-terminal" evidence="25">
    <location>
        <begin position="165"/>
        <end position="335"/>
    </location>
</feature>
<keyword evidence="9" id="KW-1133">Transmembrane helix</keyword>
<keyword evidence="7 24" id="KW-0812">Transmembrane</keyword>
<comment type="pathway">
    <text evidence="2">Glycolipid biosynthesis.</text>
</comment>
<keyword evidence="28" id="KW-1185">Reference proteome</keyword>
<dbReference type="AlphaFoldDB" id="A0A7J5XA19"/>
<comment type="catalytic activity">
    <reaction evidence="18">
        <text>alpha-N-glycoloylneuraminosyl-(2-&gt;3)-beta-D-galactosyl-(1-&gt;4)-N-acetyl-beta-D-glucosaminyl-(1-&gt;3)-beta-D-galactosyl-(1-&gt;4)-N-acetyl-beta-D-glucosaminyl-(1-&gt;3)-beta-D-galactosyl-(1-&gt;4)-beta-D-glucosyl-(1&lt;-&gt;1')-ceramide + GDP-beta-L-fucose = alpha-N-glycoloylneuraminosyl-(2-&gt;3)-beta-D-galactosyl-(1-&gt;4)-N-acetyl-beta-D-glucosaminyl-(1-&gt;3)-beta-D-galactosyl-(1-&gt;4)-[alpha-L-fucosyl-(1-&gt;3)]-N-acetyl-beta-D-glucosaminyl-(1-&gt;3)-beta-D-galactosyl-(1-&gt;4)-beta-D-glucosyl-(1&lt;-&gt;1')-ceramide + GDP + H(+)</text>
        <dbReference type="Rhea" id="RHEA:48388"/>
        <dbReference type="ChEBI" id="CHEBI:15378"/>
        <dbReference type="ChEBI" id="CHEBI:57273"/>
        <dbReference type="ChEBI" id="CHEBI:58189"/>
        <dbReference type="ChEBI" id="CHEBI:90383"/>
        <dbReference type="ChEBI" id="CHEBI:90384"/>
    </reaction>
    <physiologicalReaction direction="left-to-right" evidence="18">
        <dbReference type="Rhea" id="RHEA:48389"/>
    </physiologicalReaction>
</comment>
<evidence type="ECO:0000256" key="20">
    <source>
        <dbReference type="ARBA" id="ARBA00036757"/>
    </source>
</evidence>
<evidence type="ECO:0000256" key="23">
    <source>
        <dbReference type="ARBA" id="ARBA00043838"/>
    </source>
</evidence>
<dbReference type="Pfam" id="PF00852">
    <property type="entry name" value="Glyco_transf_10"/>
    <property type="match status" value="2"/>
</dbReference>
<comment type="subunit">
    <text evidence="4">Homodimer.</text>
</comment>
<feature type="domain" description="Fucosyltransferase N-terminal" evidence="26">
    <location>
        <begin position="349"/>
        <end position="454"/>
    </location>
</feature>
<keyword evidence="13" id="KW-1015">Disulfide bond</keyword>
<evidence type="ECO:0000313" key="28">
    <source>
        <dbReference type="Proteomes" id="UP000518266"/>
    </source>
</evidence>
<evidence type="ECO:0000256" key="12">
    <source>
        <dbReference type="ARBA" id="ARBA00023136"/>
    </source>
</evidence>
<dbReference type="OrthoDB" id="427096at2759"/>
<reference evidence="27 28" key="1">
    <citation type="submission" date="2020-03" db="EMBL/GenBank/DDBJ databases">
        <title>Dissostichus mawsoni Genome sequencing and assembly.</title>
        <authorList>
            <person name="Park H."/>
        </authorList>
    </citation>
    <scope>NUCLEOTIDE SEQUENCE [LARGE SCALE GENOMIC DNA]</scope>
    <source>
        <strain evidence="27">DM0001</strain>
        <tissue evidence="27">Muscle</tissue>
    </source>
</reference>